<dbReference type="RefSeq" id="WP_195004666.1">
    <property type="nucleotide sequence ID" value="NZ_JADLQN010000007.1"/>
</dbReference>
<evidence type="ECO:0000313" key="2">
    <source>
        <dbReference type="Proteomes" id="UP000707731"/>
    </source>
</evidence>
<gene>
    <name evidence="1" type="ORF">IU449_25300</name>
</gene>
<name>A0ABS0DH75_9NOCA</name>
<reference evidence="1 2" key="1">
    <citation type="submission" date="2020-10" db="EMBL/GenBank/DDBJ databases">
        <title>Identification of Nocardia species via Next-generation sequencing and recognition of intraspecies genetic diversity.</title>
        <authorList>
            <person name="Li P."/>
            <person name="Li P."/>
            <person name="Lu B."/>
        </authorList>
    </citation>
    <scope>NUCLEOTIDE SEQUENCE [LARGE SCALE GENOMIC DNA]</scope>
    <source>
        <strain evidence="1 2">BJ06-0143</strain>
    </source>
</reference>
<dbReference type="EMBL" id="JADLQN010000007">
    <property type="protein sequence ID" value="MBF6357818.1"/>
    <property type="molecule type" value="Genomic_DNA"/>
</dbReference>
<evidence type="ECO:0000313" key="1">
    <source>
        <dbReference type="EMBL" id="MBF6357818.1"/>
    </source>
</evidence>
<keyword evidence="2" id="KW-1185">Reference proteome</keyword>
<organism evidence="1 2">
    <name type="scientific">Nocardia higoensis</name>
    <dbReference type="NCBI Taxonomy" id="228599"/>
    <lineage>
        <taxon>Bacteria</taxon>
        <taxon>Bacillati</taxon>
        <taxon>Actinomycetota</taxon>
        <taxon>Actinomycetes</taxon>
        <taxon>Mycobacteriales</taxon>
        <taxon>Nocardiaceae</taxon>
        <taxon>Nocardia</taxon>
    </lineage>
</organism>
<dbReference type="Proteomes" id="UP000707731">
    <property type="component" value="Unassembled WGS sequence"/>
</dbReference>
<protein>
    <submittedName>
        <fullName evidence="1">Uncharacterized protein</fullName>
    </submittedName>
</protein>
<sequence>MDHDILQFAIDNRDWLGFVVMHGGNAAVTVARVLFEAVSPLLQQFFSEYPH</sequence>
<comment type="caution">
    <text evidence="1">The sequence shown here is derived from an EMBL/GenBank/DDBJ whole genome shotgun (WGS) entry which is preliminary data.</text>
</comment>
<accession>A0ABS0DH75</accession>
<proteinExistence type="predicted"/>